<accession>G5SUP1</accession>
<organism evidence="2 3">
    <name type="scientific">Paraprevotella clara YIT 11840</name>
    <dbReference type="NCBI Taxonomy" id="762968"/>
    <lineage>
        <taxon>Bacteria</taxon>
        <taxon>Pseudomonadati</taxon>
        <taxon>Bacteroidota</taxon>
        <taxon>Bacteroidia</taxon>
        <taxon>Bacteroidales</taxon>
        <taxon>Prevotellaceae</taxon>
        <taxon>Paraprevotella</taxon>
    </lineage>
</organism>
<protein>
    <submittedName>
        <fullName evidence="2">Uncharacterized protein</fullName>
    </submittedName>
</protein>
<sequence>MQEPHSVFLVTLFYLIRFSCVLPVKVLFLQMSVAVVFRMV</sequence>
<proteinExistence type="predicted"/>
<keyword evidence="1" id="KW-0472">Membrane</keyword>
<evidence type="ECO:0000313" key="2">
    <source>
        <dbReference type="EMBL" id="EHG98958.1"/>
    </source>
</evidence>
<keyword evidence="1" id="KW-0812">Transmembrane</keyword>
<name>G5SUP1_9BACT</name>
<keyword evidence="1" id="KW-1133">Transmembrane helix</keyword>
<dbReference type="STRING" id="762968.HMPREF9441_03102"/>
<keyword evidence="3" id="KW-1185">Reference proteome</keyword>
<dbReference type="EMBL" id="AFFY01000047">
    <property type="protein sequence ID" value="EHG98958.1"/>
    <property type="molecule type" value="Genomic_DNA"/>
</dbReference>
<reference evidence="2 3" key="1">
    <citation type="submission" date="2011-03" db="EMBL/GenBank/DDBJ databases">
        <authorList>
            <person name="Weinstock G."/>
            <person name="Sodergren E."/>
            <person name="Clifton S."/>
            <person name="Fulton L."/>
            <person name="Fulton B."/>
            <person name="Courtney L."/>
            <person name="Fronick C."/>
            <person name="Harrison M."/>
            <person name="Strong C."/>
            <person name="Farmer C."/>
            <person name="Delahaunty K."/>
            <person name="Markovic C."/>
            <person name="Hall O."/>
            <person name="Minx P."/>
            <person name="Tomlinson C."/>
            <person name="Mitreva M."/>
            <person name="Hou S."/>
            <person name="Chen J."/>
            <person name="Wollam A."/>
            <person name="Pepin K.H."/>
            <person name="Johnson M."/>
            <person name="Bhonagiri V."/>
            <person name="Zhang X."/>
            <person name="Suruliraj S."/>
            <person name="Warren W."/>
            <person name="Chinwalla A."/>
            <person name="Mardis E.R."/>
            <person name="Wilson R.K."/>
        </authorList>
    </citation>
    <scope>NUCLEOTIDE SEQUENCE [LARGE SCALE GENOMIC DNA]</scope>
    <source>
        <strain evidence="2 3">YIT 11840</strain>
    </source>
</reference>
<feature type="transmembrane region" description="Helical" evidence="1">
    <location>
        <begin position="12"/>
        <end position="37"/>
    </location>
</feature>
<dbReference type="Proteomes" id="UP000003598">
    <property type="component" value="Unassembled WGS sequence"/>
</dbReference>
<dbReference type="AlphaFoldDB" id="G5SUP1"/>
<evidence type="ECO:0000256" key="1">
    <source>
        <dbReference type="SAM" id="Phobius"/>
    </source>
</evidence>
<comment type="caution">
    <text evidence="2">The sequence shown here is derived from an EMBL/GenBank/DDBJ whole genome shotgun (WGS) entry which is preliminary data.</text>
</comment>
<gene>
    <name evidence="2" type="ORF">HMPREF9441_03102</name>
</gene>
<dbReference type="HOGENOM" id="CLU_3293644_0_0_10"/>
<evidence type="ECO:0000313" key="3">
    <source>
        <dbReference type="Proteomes" id="UP000003598"/>
    </source>
</evidence>